<proteinExistence type="inferred from homology"/>
<sequence>MEKENNSKVLHIVIFPWLAMGHLIPFFRLSKLLAQKGHKISFVSTPRNLSKLPKTPQNLSSQITLVSFPLPTLPNLPSFAECSMEVTYNQQQPLKHAFDLLRPLLTSFLESSKPDWIIYDYASHWLPPVAAELGISRAFFGVFTAACLSFTGPPSALIEGGADARLTPEDFTKVPKWIPFEFNLAYRWHEVAKYFEKTDEDKHGPPDTVRFGLTIQESDLVVVRSSFEFEPDWLNLLPQLYEKPVIPVGFLPPILEEDEIQDDDKWVGVKEWLDNQKVNSVVYVALGTEVRLSKVELSELALGLEKSGLPFFWVLKNSPGSTQSELEMLPDGFEERVKGRGLVFLGWVPQVKILSHESIGGFLTHCGWNSVIEALGLGRVLIMLPALNDQGLNARILQEKRVGVEIPRNERDGSFTSDAVAESLRLAVVEDSGEPLRETAKSMKSYFGDMGRNDGYVEKFVRYLQDEEMNKFQVSMNKIKNKMQMLY</sequence>
<dbReference type="Gene3D" id="3.40.50.2000">
    <property type="entry name" value="Glycogen Phosphorylase B"/>
    <property type="match status" value="2"/>
</dbReference>
<dbReference type="OrthoDB" id="5835829at2759"/>
<dbReference type="PANTHER" id="PTHR48049">
    <property type="entry name" value="GLYCOSYLTRANSFERASE"/>
    <property type="match status" value="1"/>
</dbReference>
<dbReference type="GO" id="GO:0035251">
    <property type="term" value="F:UDP-glucosyltransferase activity"/>
    <property type="evidence" value="ECO:0007669"/>
    <property type="project" value="InterPro"/>
</dbReference>
<name>A0A1R3FY93_COCAP</name>
<keyword evidence="4" id="KW-0472">Membrane</keyword>
<dbReference type="FunFam" id="3.40.50.2000:FF:000037">
    <property type="entry name" value="Glycosyltransferase"/>
    <property type="match status" value="1"/>
</dbReference>
<comment type="similarity">
    <text evidence="1">Belongs to the UDP-glycosyltransferase family.</text>
</comment>
<protein>
    <submittedName>
        <fullName evidence="5">UDP-glucuronosyl/UDP-glucosyltransferase</fullName>
    </submittedName>
</protein>
<dbReference type="AlphaFoldDB" id="A0A1R3FY93"/>
<dbReference type="SUPFAM" id="SSF53756">
    <property type="entry name" value="UDP-Glycosyltransferase/glycogen phosphorylase"/>
    <property type="match status" value="1"/>
</dbReference>
<dbReference type="EMBL" id="AWWV01016031">
    <property type="protein sequence ID" value="OMO50808.1"/>
    <property type="molecule type" value="Genomic_DNA"/>
</dbReference>
<organism evidence="5 6">
    <name type="scientific">Corchorus capsularis</name>
    <name type="common">Jute</name>
    <dbReference type="NCBI Taxonomy" id="210143"/>
    <lineage>
        <taxon>Eukaryota</taxon>
        <taxon>Viridiplantae</taxon>
        <taxon>Streptophyta</taxon>
        <taxon>Embryophyta</taxon>
        <taxon>Tracheophyta</taxon>
        <taxon>Spermatophyta</taxon>
        <taxon>Magnoliopsida</taxon>
        <taxon>eudicotyledons</taxon>
        <taxon>Gunneridae</taxon>
        <taxon>Pentapetalae</taxon>
        <taxon>rosids</taxon>
        <taxon>malvids</taxon>
        <taxon>Malvales</taxon>
        <taxon>Malvaceae</taxon>
        <taxon>Grewioideae</taxon>
        <taxon>Apeibeae</taxon>
        <taxon>Corchorus</taxon>
    </lineage>
</organism>
<dbReference type="Gramene" id="OMO50808">
    <property type="protein sequence ID" value="OMO50808"/>
    <property type="gene ID" value="CCACVL1_30250"/>
</dbReference>
<keyword evidence="4" id="KW-0812">Transmembrane</keyword>
<dbReference type="InterPro" id="IPR002213">
    <property type="entry name" value="UDP_glucos_trans"/>
</dbReference>
<keyword evidence="4" id="KW-1133">Transmembrane helix</keyword>
<gene>
    <name evidence="5" type="ORF">CCACVL1_30250</name>
</gene>
<keyword evidence="3 5" id="KW-0808">Transferase</keyword>
<dbReference type="Pfam" id="PF00201">
    <property type="entry name" value="UDPGT"/>
    <property type="match status" value="1"/>
</dbReference>
<dbReference type="FunFam" id="3.40.50.2000:FF:000088">
    <property type="entry name" value="Glycosyltransferase"/>
    <property type="match status" value="1"/>
</dbReference>
<accession>A0A1R3FY93</accession>
<dbReference type="PANTHER" id="PTHR48049:SF138">
    <property type="entry name" value="UDP-GLYCOSYLTRANSFERASE 91C1"/>
    <property type="match status" value="1"/>
</dbReference>
<evidence type="ECO:0000313" key="6">
    <source>
        <dbReference type="Proteomes" id="UP000188268"/>
    </source>
</evidence>
<dbReference type="CDD" id="cd03784">
    <property type="entry name" value="GT1_Gtf-like"/>
    <property type="match status" value="1"/>
</dbReference>
<evidence type="ECO:0000256" key="3">
    <source>
        <dbReference type="ARBA" id="ARBA00022679"/>
    </source>
</evidence>
<evidence type="ECO:0000256" key="1">
    <source>
        <dbReference type="ARBA" id="ARBA00009995"/>
    </source>
</evidence>
<dbReference type="InterPro" id="IPR050481">
    <property type="entry name" value="UDP-glycosyltransf_plant"/>
</dbReference>
<dbReference type="OMA" id="VFRYHEV"/>
<feature type="transmembrane region" description="Helical" evidence="4">
    <location>
        <begin position="12"/>
        <end position="29"/>
    </location>
</feature>
<keyword evidence="6" id="KW-1185">Reference proteome</keyword>
<comment type="caution">
    <text evidence="5">The sequence shown here is derived from an EMBL/GenBank/DDBJ whole genome shotgun (WGS) entry which is preliminary data.</text>
</comment>
<evidence type="ECO:0000256" key="2">
    <source>
        <dbReference type="ARBA" id="ARBA00022676"/>
    </source>
</evidence>
<dbReference type="Proteomes" id="UP000188268">
    <property type="component" value="Unassembled WGS sequence"/>
</dbReference>
<evidence type="ECO:0000256" key="4">
    <source>
        <dbReference type="SAM" id="Phobius"/>
    </source>
</evidence>
<reference evidence="5 6" key="1">
    <citation type="submission" date="2013-09" db="EMBL/GenBank/DDBJ databases">
        <title>Corchorus capsularis genome sequencing.</title>
        <authorList>
            <person name="Alam M."/>
            <person name="Haque M.S."/>
            <person name="Islam M.S."/>
            <person name="Emdad E.M."/>
            <person name="Islam M.M."/>
            <person name="Ahmed B."/>
            <person name="Halim A."/>
            <person name="Hossen Q.M.M."/>
            <person name="Hossain M.Z."/>
            <person name="Ahmed R."/>
            <person name="Khan M.M."/>
            <person name="Islam R."/>
            <person name="Rashid M.M."/>
            <person name="Khan S.A."/>
            <person name="Rahman M.S."/>
            <person name="Alam M."/>
        </authorList>
    </citation>
    <scope>NUCLEOTIDE SEQUENCE [LARGE SCALE GENOMIC DNA]</scope>
    <source>
        <strain evidence="6">cv. CVL-1</strain>
        <tissue evidence="5">Whole seedling</tissue>
    </source>
</reference>
<evidence type="ECO:0000313" key="5">
    <source>
        <dbReference type="EMBL" id="OMO50808.1"/>
    </source>
</evidence>
<keyword evidence="2" id="KW-0328">Glycosyltransferase</keyword>